<dbReference type="KEGG" id="pif:PITG_14548"/>
<dbReference type="Proteomes" id="UP000006643">
    <property type="component" value="Unassembled WGS sequence"/>
</dbReference>
<protein>
    <recommendedName>
        <fullName evidence="3">Tc1-like transposase DDE domain-containing protein</fullName>
    </recommendedName>
</protein>
<gene>
    <name evidence="1" type="ORF">PITG_14548</name>
</gene>
<evidence type="ECO:0000313" key="1">
    <source>
        <dbReference type="EMBL" id="EEY62749.1"/>
    </source>
</evidence>
<dbReference type="EMBL" id="DS028151">
    <property type="protein sequence ID" value="EEY62749.1"/>
    <property type="molecule type" value="Genomic_DNA"/>
</dbReference>
<accession>D0NQ37</accession>
<evidence type="ECO:0000313" key="2">
    <source>
        <dbReference type="Proteomes" id="UP000006643"/>
    </source>
</evidence>
<dbReference type="RefSeq" id="XP_002898991.1">
    <property type="nucleotide sequence ID" value="XM_002898945.1"/>
</dbReference>
<dbReference type="AlphaFoldDB" id="D0NQ37"/>
<dbReference type="GeneID" id="9474168"/>
<dbReference type="InParanoid" id="D0NQ37"/>
<organism evidence="1 2">
    <name type="scientific">Phytophthora infestans (strain T30-4)</name>
    <name type="common">Potato late blight agent</name>
    <dbReference type="NCBI Taxonomy" id="403677"/>
    <lineage>
        <taxon>Eukaryota</taxon>
        <taxon>Sar</taxon>
        <taxon>Stramenopiles</taxon>
        <taxon>Oomycota</taxon>
        <taxon>Peronosporomycetes</taxon>
        <taxon>Peronosporales</taxon>
        <taxon>Peronosporaceae</taxon>
        <taxon>Phytophthora</taxon>
    </lineage>
</organism>
<name>D0NQ37_PHYIT</name>
<dbReference type="HOGENOM" id="CLU_2269085_0_0_1"/>
<reference evidence="2" key="1">
    <citation type="journal article" date="2009" name="Nature">
        <title>Genome sequence and analysis of the Irish potato famine pathogen Phytophthora infestans.</title>
        <authorList>
            <consortium name="The Broad Institute Genome Sequencing Platform"/>
            <person name="Haas B.J."/>
            <person name="Kamoun S."/>
            <person name="Zody M.C."/>
            <person name="Jiang R.H."/>
            <person name="Handsaker R.E."/>
            <person name="Cano L.M."/>
            <person name="Grabherr M."/>
            <person name="Kodira C.D."/>
            <person name="Raffaele S."/>
            <person name="Torto-Alalibo T."/>
            <person name="Bozkurt T.O."/>
            <person name="Ah-Fong A.M."/>
            <person name="Alvarado L."/>
            <person name="Anderson V.L."/>
            <person name="Armstrong M.R."/>
            <person name="Avrova A."/>
            <person name="Baxter L."/>
            <person name="Beynon J."/>
            <person name="Boevink P.C."/>
            <person name="Bollmann S.R."/>
            <person name="Bos J.I."/>
            <person name="Bulone V."/>
            <person name="Cai G."/>
            <person name="Cakir C."/>
            <person name="Carrington J.C."/>
            <person name="Chawner M."/>
            <person name="Conti L."/>
            <person name="Costanzo S."/>
            <person name="Ewan R."/>
            <person name="Fahlgren N."/>
            <person name="Fischbach M.A."/>
            <person name="Fugelstad J."/>
            <person name="Gilroy E.M."/>
            <person name="Gnerre S."/>
            <person name="Green P.J."/>
            <person name="Grenville-Briggs L.J."/>
            <person name="Griffith J."/>
            <person name="Grunwald N.J."/>
            <person name="Horn K."/>
            <person name="Horner N.R."/>
            <person name="Hu C.H."/>
            <person name="Huitema E."/>
            <person name="Jeong D.H."/>
            <person name="Jones A.M."/>
            <person name="Jones J.D."/>
            <person name="Jones R.W."/>
            <person name="Karlsson E.K."/>
            <person name="Kunjeti S.G."/>
            <person name="Lamour K."/>
            <person name="Liu Z."/>
            <person name="Ma L."/>
            <person name="Maclean D."/>
            <person name="Chibucos M.C."/>
            <person name="McDonald H."/>
            <person name="McWalters J."/>
            <person name="Meijer H.J."/>
            <person name="Morgan W."/>
            <person name="Morris P.F."/>
            <person name="Munro C.A."/>
            <person name="O'Neill K."/>
            <person name="Ospina-Giraldo M."/>
            <person name="Pinzon A."/>
            <person name="Pritchard L."/>
            <person name="Ramsahoye B."/>
            <person name="Ren Q."/>
            <person name="Restrepo S."/>
            <person name="Roy S."/>
            <person name="Sadanandom A."/>
            <person name="Savidor A."/>
            <person name="Schornack S."/>
            <person name="Schwartz D.C."/>
            <person name="Schumann U.D."/>
            <person name="Schwessinger B."/>
            <person name="Seyer L."/>
            <person name="Sharpe T."/>
            <person name="Silvar C."/>
            <person name="Song J."/>
            <person name="Studholme D.J."/>
            <person name="Sykes S."/>
            <person name="Thines M."/>
            <person name="van de Vondervoort P.J."/>
            <person name="Phuntumart V."/>
            <person name="Wawra S."/>
            <person name="Weide R."/>
            <person name="Win J."/>
            <person name="Young C."/>
            <person name="Zhou S."/>
            <person name="Fry W."/>
            <person name="Meyers B.C."/>
            <person name="van West P."/>
            <person name="Ristaino J."/>
            <person name="Govers F."/>
            <person name="Birch P.R."/>
            <person name="Whisson S.C."/>
            <person name="Judelson H.S."/>
            <person name="Nusbaum C."/>
        </authorList>
    </citation>
    <scope>NUCLEOTIDE SEQUENCE [LARGE SCALE GENOMIC DNA]</scope>
    <source>
        <strain evidence="2">T30-4</strain>
    </source>
</reference>
<dbReference type="OrthoDB" id="126031at2759"/>
<keyword evidence="2" id="KW-1185">Reference proteome</keyword>
<evidence type="ECO:0008006" key="3">
    <source>
        <dbReference type="Google" id="ProtNLM"/>
    </source>
</evidence>
<proteinExistence type="predicted"/>
<dbReference type="VEuPathDB" id="FungiDB:PITG_14548"/>
<sequence length="103" mass="11892">MAELVEQKFDKRYDYAVKFYAALANNKNVFYLDETKFNFKGKNIHVIAVIASTGLAYQGSHFGSLTSDLPNEFIRRFLRHIRLSTPLDEIVLVLDNAPYQGRF</sequence>